<dbReference type="AlphaFoldDB" id="A0AAJ0E9H1"/>
<dbReference type="RefSeq" id="XP_060438780.1">
    <property type="nucleotide sequence ID" value="XM_060591549.1"/>
</dbReference>
<keyword evidence="3" id="KW-1185">Reference proteome</keyword>
<feature type="compositionally biased region" description="Polar residues" evidence="1">
    <location>
        <begin position="18"/>
        <end position="35"/>
    </location>
</feature>
<feature type="region of interest" description="Disordered" evidence="1">
    <location>
        <begin position="1"/>
        <end position="65"/>
    </location>
</feature>
<proteinExistence type="predicted"/>
<organism evidence="2 3">
    <name type="scientific">Colletotrichum phormii</name>
    <dbReference type="NCBI Taxonomy" id="359342"/>
    <lineage>
        <taxon>Eukaryota</taxon>
        <taxon>Fungi</taxon>
        <taxon>Dikarya</taxon>
        <taxon>Ascomycota</taxon>
        <taxon>Pezizomycotina</taxon>
        <taxon>Sordariomycetes</taxon>
        <taxon>Hypocreomycetidae</taxon>
        <taxon>Glomerellales</taxon>
        <taxon>Glomerellaceae</taxon>
        <taxon>Colletotrichum</taxon>
        <taxon>Colletotrichum acutatum species complex</taxon>
    </lineage>
</organism>
<accession>A0AAJ0E9H1</accession>
<dbReference type="Proteomes" id="UP001243989">
    <property type="component" value="Unassembled WGS sequence"/>
</dbReference>
<sequence length="65" mass="6800">MDDPGGKMSLKTGVGGSETVSGAEQSNDIGPNVSNILVLKCTKHHGRSRDGNSKGYLSKQQQQAV</sequence>
<comment type="caution">
    <text evidence="2">The sequence shown here is derived from an EMBL/GenBank/DDBJ whole genome shotgun (WGS) entry which is preliminary data.</text>
</comment>
<evidence type="ECO:0000256" key="1">
    <source>
        <dbReference type="SAM" id="MobiDB-lite"/>
    </source>
</evidence>
<protein>
    <submittedName>
        <fullName evidence="2">Uncharacterized protein</fullName>
    </submittedName>
</protein>
<dbReference type="GeneID" id="85476411"/>
<evidence type="ECO:0000313" key="2">
    <source>
        <dbReference type="EMBL" id="KAK1622785.1"/>
    </source>
</evidence>
<name>A0AAJ0E9H1_9PEZI</name>
<reference evidence="2" key="1">
    <citation type="submission" date="2021-06" db="EMBL/GenBank/DDBJ databases">
        <title>Comparative genomics, transcriptomics and evolutionary studies reveal genomic signatures of adaptation to plant cell wall in hemibiotrophic fungi.</title>
        <authorList>
            <consortium name="DOE Joint Genome Institute"/>
            <person name="Baroncelli R."/>
            <person name="Diaz J.F."/>
            <person name="Benocci T."/>
            <person name="Peng M."/>
            <person name="Battaglia E."/>
            <person name="Haridas S."/>
            <person name="Andreopoulos W."/>
            <person name="Labutti K."/>
            <person name="Pangilinan J."/>
            <person name="Floch G.L."/>
            <person name="Makela M.R."/>
            <person name="Henrissat B."/>
            <person name="Grigoriev I.V."/>
            <person name="Crouch J.A."/>
            <person name="De Vries R.P."/>
            <person name="Sukno S.A."/>
            <person name="Thon M.R."/>
        </authorList>
    </citation>
    <scope>NUCLEOTIDE SEQUENCE</scope>
    <source>
        <strain evidence="2">CBS 102054</strain>
    </source>
</reference>
<dbReference type="EMBL" id="JAHMHQ010000033">
    <property type="protein sequence ID" value="KAK1622785.1"/>
    <property type="molecule type" value="Genomic_DNA"/>
</dbReference>
<gene>
    <name evidence="2" type="ORF">BDP81DRAFT_440841</name>
</gene>
<evidence type="ECO:0000313" key="3">
    <source>
        <dbReference type="Proteomes" id="UP001243989"/>
    </source>
</evidence>